<accession>A0A8A1MIP3</accession>
<dbReference type="EMBL" id="CP069115">
    <property type="protein sequence ID" value="QSS66356.1"/>
    <property type="molecule type" value="Genomic_DNA"/>
</dbReference>
<dbReference type="VEuPathDB" id="FungiDB:I7I51_07213"/>
<feature type="compositionally biased region" description="Basic residues" evidence="1">
    <location>
        <begin position="260"/>
        <end position="273"/>
    </location>
</feature>
<feature type="compositionally biased region" description="Polar residues" evidence="1">
    <location>
        <begin position="216"/>
        <end position="225"/>
    </location>
</feature>
<feature type="compositionally biased region" description="Low complexity" evidence="1">
    <location>
        <begin position="236"/>
        <end position="247"/>
    </location>
</feature>
<feature type="compositionally biased region" description="Polar residues" evidence="1">
    <location>
        <begin position="53"/>
        <end position="63"/>
    </location>
</feature>
<feature type="region of interest" description="Disordered" evidence="1">
    <location>
        <begin position="25"/>
        <end position="70"/>
    </location>
</feature>
<reference evidence="2" key="1">
    <citation type="submission" date="2021-01" db="EMBL/GenBank/DDBJ databases">
        <title>Chromosome-level genome assembly of a human fungal pathogen reveals clustering of transcriptionally co-regulated genes.</title>
        <authorList>
            <person name="Voorhies M."/>
            <person name="Cohen S."/>
            <person name="Shea T.P."/>
            <person name="Petrus S."/>
            <person name="Munoz J.F."/>
            <person name="Poplawski S."/>
            <person name="Goldman W.E."/>
            <person name="Michael T."/>
            <person name="Cuomo C.A."/>
            <person name="Sil A."/>
            <person name="Beyhan S."/>
        </authorList>
    </citation>
    <scope>NUCLEOTIDE SEQUENCE</scope>
    <source>
        <strain evidence="2">WU24</strain>
    </source>
</reference>
<proteinExistence type="predicted"/>
<feature type="region of interest" description="Disordered" evidence="1">
    <location>
        <begin position="387"/>
        <end position="412"/>
    </location>
</feature>
<evidence type="ECO:0000313" key="3">
    <source>
        <dbReference type="Proteomes" id="UP000663671"/>
    </source>
</evidence>
<evidence type="ECO:0000313" key="2">
    <source>
        <dbReference type="EMBL" id="QSS66356.1"/>
    </source>
</evidence>
<evidence type="ECO:0000256" key="1">
    <source>
        <dbReference type="SAM" id="MobiDB-lite"/>
    </source>
</evidence>
<dbReference type="Proteomes" id="UP000663671">
    <property type="component" value="Chromosome 3"/>
</dbReference>
<feature type="region of interest" description="Disordered" evidence="1">
    <location>
        <begin position="87"/>
        <end position="358"/>
    </location>
</feature>
<organism evidence="2 3">
    <name type="scientific">Ajellomyces capsulatus</name>
    <name type="common">Darling's disease fungus</name>
    <name type="synonym">Histoplasma capsulatum</name>
    <dbReference type="NCBI Taxonomy" id="5037"/>
    <lineage>
        <taxon>Eukaryota</taxon>
        <taxon>Fungi</taxon>
        <taxon>Dikarya</taxon>
        <taxon>Ascomycota</taxon>
        <taxon>Pezizomycotina</taxon>
        <taxon>Eurotiomycetes</taxon>
        <taxon>Eurotiomycetidae</taxon>
        <taxon>Onygenales</taxon>
        <taxon>Ajellomycetaceae</taxon>
        <taxon>Histoplasma</taxon>
    </lineage>
</organism>
<feature type="region of interest" description="Disordered" evidence="1">
    <location>
        <begin position="632"/>
        <end position="662"/>
    </location>
</feature>
<feature type="compositionally biased region" description="Basic and acidic residues" evidence="1">
    <location>
        <begin position="87"/>
        <end position="101"/>
    </location>
</feature>
<sequence>MSHSDEGPGPQLSVELLKSIWTTQQASDSDFSSHGDDIPTNFDGGKRKRQDTESLQESPSSPLGSDDKAVIPFESVNLKRLQLAKRVASEAVRDSRGRKDIYLIPNTPKAPQRFTRNPRQNALPKVWSNDDSDNELSEQDNLRGKNGYYRARPNFTLQVSSDEQVLAGGESYDAWSEKESEDESEDEEKRDADNESLRAHEKHAENKEREQPKYAESTSNPNTLRRSSRLMAKAASLPRSSRLSGPRRPNHAFTSPISPGRRRILTRLAKQKLKGVEVPASSPISLLRRARYSESEIGNSRDASPTDKDSGDGNSQQAEKRTIIPSPKNPENGVEEEADLGSQNENQTSTNNSSDHRIQIRPGSEINEPNLELQSEHDSKHGSVIDASELENGSQFEDESREIDFKNTPHQDSDPANFWPAATLFGQHTNWSELLAETKKLIPGLLITQKNPLLRKLLTAITQTKELYAETREIRLAYQKVPDHLYEAEKCSSQKVAEHVSLILSKVRLVFDENGDLVTNSRDLERKRQVVHEIVSFGVPELVDVLKSCITAHYVDHELSVDGIKQLTQLLQSLSLLCEKIQPKFFRPYINFGDALQRIRVVTRFLWAVFDNESSELQAKRRLARFNNIQQQRRTRLNRDTPNRKGHRQEITSTTSNEEPREHISVLSIDEEWSNEELSESPDEPPWTTAESEALVTGLERYQGLNRFTMILRDFKAELRGRTMEDLRLKAREIRDSYVAAMKLDSHMLDPRRWGWLLEI</sequence>
<dbReference type="OrthoDB" id="5431211at2759"/>
<feature type="compositionally biased region" description="Basic and acidic residues" evidence="1">
    <location>
        <begin position="187"/>
        <end position="213"/>
    </location>
</feature>
<protein>
    <submittedName>
        <fullName evidence="2">Uncharacterized protein</fullName>
    </submittedName>
</protein>
<dbReference type="AlphaFoldDB" id="A0A8A1MIP3"/>
<gene>
    <name evidence="2" type="ORF">I7I51_07213</name>
</gene>
<dbReference type="Gene3D" id="1.10.246.220">
    <property type="match status" value="1"/>
</dbReference>
<feature type="compositionally biased region" description="Basic and acidic residues" evidence="1">
    <location>
        <begin position="402"/>
        <end position="412"/>
    </location>
</feature>
<name>A0A8A1MIP3_AJECA</name>
<feature type="compositionally biased region" description="Low complexity" evidence="1">
    <location>
        <begin position="342"/>
        <end position="353"/>
    </location>
</feature>